<reference evidence="2 3" key="1">
    <citation type="submission" date="2019-03" db="EMBL/GenBank/DDBJ databases">
        <title>First draft genome of Liparis tanakae, snailfish: a comprehensive survey of snailfish specific genes.</title>
        <authorList>
            <person name="Kim W."/>
            <person name="Song I."/>
            <person name="Jeong J.-H."/>
            <person name="Kim D."/>
            <person name="Kim S."/>
            <person name="Ryu S."/>
            <person name="Song J.Y."/>
            <person name="Lee S.K."/>
        </authorList>
    </citation>
    <scope>NUCLEOTIDE SEQUENCE [LARGE SCALE GENOMIC DNA]</scope>
    <source>
        <tissue evidence="2">Muscle</tissue>
    </source>
</reference>
<sequence length="137" mass="14964">MTSLWSGRDYSAEEQTGVKTAPPHPPQRMKPPMEEREQSAPEDGHQADQRAPGNRAQEQQAVSKGPRGLKLGAVTEHGELESAGCHNQRSAAHRGSQHAVYIKDNKLIHQGWMSRTSAGESITVNYFTTKCATSSCP</sequence>
<dbReference type="AlphaFoldDB" id="A0A4Z2FXM0"/>
<comment type="caution">
    <text evidence="2">The sequence shown here is derived from an EMBL/GenBank/DDBJ whole genome shotgun (WGS) entry which is preliminary data.</text>
</comment>
<keyword evidence="3" id="KW-1185">Reference proteome</keyword>
<gene>
    <name evidence="2" type="ORF">EYF80_043769</name>
</gene>
<name>A0A4Z2FXM0_9TELE</name>
<dbReference type="EMBL" id="SRLO01000812">
    <property type="protein sequence ID" value="TNN46036.1"/>
    <property type="molecule type" value="Genomic_DNA"/>
</dbReference>
<feature type="compositionally biased region" description="Basic and acidic residues" evidence="1">
    <location>
        <begin position="31"/>
        <end position="48"/>
    </location>
</feature>
<protein>
    <submittedName>
        <fullName evidence="2">Uncharacterized protein</fullName>
    </submittedName>
</protein>
<evidence type="ECO:0000313" key="2">
    <source>
        <dbReference type="EMBL" id="TNN46036.1"/>
    </source>
</evidence>
<evidence type="ECO:0000256" key="1">
    <source>
        <dbReference type="SAM" id="MobiDB-lite"/>
    </source>
</evidence>
<proteinExistence type="predicted"/>
<evidence type="ECO:0000313" key="3">
    <source>
        <dbReference type="Proteomes" id="UP000314294"/>
    </source>
</evidence>
<organism evidence="2 3">
    <name type="scientific">Liparis tanakae</name>
    <name type="common">Tanaka's snailfish</name>
    <dbReference type="NCBI Taxonomy" id="230148"/>
    <lineage>
        <taxon>Eukaryota</taxon>
        <taxon>Metazoa</taxon>
        <taxon>Chordata</taxon>
        <taxon>Craniata</taxon>
        <taxon>Vertebrata</taxon>
        <taxon>Euteleostomi</taxon>
        <taxon>Actinopterygii</taxon>
        <taxon>Neopterygii</taxon>
        <taxon>Teleostei</taxon>
        <taxon>Neoteleostei</taxon>
        <taxon>Acanthomorphata</taxon>
        <taxon>Eupercaria</taxon>
        <taxon>Perciformes</taxon>
        <taxon>Cottioidei</taxon>
        <taxon>Cottales</taxon>
        <taxon>Liparidae</taxon>
        <taxon>Liparis</taxon>
    </lineage>
</organism>
<accession>A0A4Z2FXM0</accession>
<feature type="region of interest" description="Disordered" evidence="1">
    <location>
        <begin position="1"/>
        <end position="67"/>
    </location>
</feature>
<dbReference type="Proteomes" id="UP000314294">
    <property type="component" value="Unassembled WGS sequence"/>
</dbReference>